<dbReference type="PANTHER" id="PTHR11926:SF1534">
    <property type="entry name" value="GLYCOSYLTRANSFERASE"/>
    <property type="match status" value="1"/>
</dbReference>
<evidence type="ECO:0000256" key="1">
    <source>
        <dbReference type="ARBA" id="ARBA00009995"/>
    </source>
</evidence>
<evidence type="ECO:0000256" key="2">
    <source>
        <dbReference type="ARBA" id="ARBA00022679"/>
    </source>
</evidence>
<dbReference type="EMBL" id="JANAVB010006597">
    <property type="protein sequence ID" value="KAJ6844710.1"/>
    <property type="molecule type" value="Genomic_DNA"/>
</dbReference>
<comment type="similarity">
    <text evidence="1 3">Belongs to the UDP-glycosyltransferase family.</text>
</comment>
<protein>
    <recommendedName>
        <fullName evidence="4">Glycosyltransferase</fullName>
        <ecNumber evidence="4">2.4.1.-</ecNumber>
    </recommendedName>
</protein>
<dbReference type="PANTHER" id="PTHR11926">
    <property type="entry name" value="GLUCOSYL/GLUCURONOSYL TRANSFERASES"/>
    <property type="match status" value="1"/>
</dbReference>
<dbReference type="SUPFAM" id="SSF53756">
    <property type="entry name" value="UDP-Glycosyltransferase/glycogen phosphorylase"/>
    <property type="match status" value="1"/>
</dbReference>
<dbReference type="AlphaFoldDB" id="A0AAX6HUG8"/>
<keyword evidence="7" id="KW-1185">Reference proteome</keyword>
<dbReference type="EMBL" id="JANAVB010006597">
    <property type="protein sequence ID" value="KAJ6844709.1"/>
    <property type="molecule type" value="Genomic_DNA"/>
</dbReference>
<dbReference type="InterPro" id="IPR002213">
    <property type="entry name" value="UDP_glucos_trans"/>
</dbReference>
<sequence length="457" mass="50498">METHQQQQHFLVVTIGIQGQINPARHLARRLVRHTGSRVTVATPLSSHRRMFPSPTPPPVVDRGLLSFAAYSDGFDAGYHPDTVDPELFTSQLRAAGTETLARLARTLAARGRPVTRVVYTILVAWAADVAATLGVPSLLYWIEPASIFATYHYYFHGLSELVAAHKDDPSFELTLPGLPLLRIRDLPSLLVAGPKPYTDAFGEIFQVEVLDGERRPKVLVNTFRALETDAIAAMHDRELDLIPIGPMIGDEKDESASGGGGDLFEEDGSEYMRWLDSKEEGSVVYVSFGSLSRLSKKQMEELSTGLKKSGRHYMWVVRRDNNTGVEVAGERGVVVEWCEQVRVLSHRSVGCFVTHGGWNSTLESLVCGVPTVVVPQWLDQMTNARLVEEAWGVGVRAEGNGEGVVEGGEVVRCLDLVMGDHRGVEIRRRAETWREKAREAGGTSVKNLVDFVREMC</sequence>
<dbReference type="GO" id="GO:0080043">
    <property type="term" value="F:quercetin 3-O-glucosyltransferase activity"/>
    <property type="evidence" value="ECO:0007669"/>
    <property type="project" value="TreeGrafter"/>
</dbReference>
<accession>A0AAX6HUG8</accession>
<evidence type="ECO:0000256" key="4">
    <source>
        <dbReference type="RuleBase" id="RU362057"/>
    </source>
</evidence>
<dbReference type="Gene3D" id="3.40.50.2000">
    <property type="entry name" value="Glycogen Phosphorylase B"/>
    <property type="match status" value="2"/>
</dbReference>
<dbReference type="Pfam" id="PF00201">
    <property type="entry name" value="UDPGT"/>
    <property type="match status" value="1"/>
</dbReference>
<evidence type="ECO:0000313" key="6">
    <source>
        <dbReference type="EMBL" id="KAJ6844710.1"/>
    </source>
</evidence>
<dbReference type="FunFam" id="3.40.50.2000:FF:000019">
    <property type="entry name" value="Glycosyltransferase"/>
    <property type="match status" value="1"/>
</dbReference>
<evidence type="ECO:0000313" key="5">
    <source>
        <dbReference type="EMBL" id="KAJ6844709.1"/>
    </source>
</evidence>
<dbReference type="InterPro" id="IPR035595">
    <property type="entry name" value="UDP_glycos_trans_CS"/>
</dbReference>
<evidence type="ECO:0000256" key="3">
    <source>
        <dbReference type="RuleBase" id="RU003718"/>
    </source>
</evidence>
<organism evidence="5 7">
    <name type="scientific">Iris pallida</name>
    <name type="common">Sweet iris</name>
    <dbReference type="NCBI Taxonomy" id="29817"/>
    <lineage>
        <taxon>Eukaryota</taxon>
        <taxon>Viridiplantae</taxon>
        <taxon>Streptophyta</taxon>
        <taxon>Embryophyta</taxon>
        <taxon>Tracheophyta</taxon>
        <taxon>Spermatophyta</taxon>
        <taxon>Magnoliopsida</taxon>
        <taxon>Liliopsida</taxon>
        <taxon>Asparagales</taxon>
        <taxon>Iridaceae</taxon>
        <taxon>Iridoideae</taxon>
        <taxon>Irideae</taxon>
        <taxon>Iris</taxon>
    </lineage>
</organism>
<reference evidence="5" key="1">
    <citation type="journal article" date="2023" name="GigaByte">
        <title>Genome assembly of the bearded iris, Iris pallida Lam.</title>
        <authorList>
            <person name="Bruccoleri R.E."/>
            <person name="Oakeley E.J."/>
            <person name="Faust A.M.E."/>
            <person name="Altorfer M."/>
            <person name="Dessus-Babus S."/>
            <person name="Burckhardt D."/>
            <person name="Oertli M."/>
            <person name="Naumann U."/>
            <person name="Petersen F."/>
            <person name="Wong J."/>
        </authorList>
    </citation>
    <scope>NUCLEOTIDE SEQUENCE</scope>
    <source>
        <strain evidence="5">GSM-AAB239-AS_SAM_17_03QT</strain>
    </source>
</reference>
<keyword evidence="2 3" id="KW-0808">Transferase</keyword>
<dbReference type="PROSITE" id="PS00375">
    <property type="entry name" value="UDPGT"/>
    <property type="match status" value="1"/>
</dbReference>
<dbReference type="CDD" id="cd03784">
    <property type="entry name" value="GT1_Gtf-like"/>
    <property type="match status" value="1"/>
</dbReference>
<keyword evidence="3" id="KW-0328">Glycosyltransferase</keyword>
<comment type="caution">
    <text evidence="5">The sequence shown here is derived from an EMBL/GenBank/DDBJ whole genome shotgun (WGS) entry which is preliminary data.</text>
</comment>
<dbReference type="EC" id="2.4.1.-" evidence="4"/>
<dbReference type="Proteomes" id="UP001140949">
    <property type="component" value="Unassembled WGS sequence"/>
</dbReference>
<name>A0AAX6HUG8_IRIPA</name>
<proteinExistence type="inferred from homology"/>
<dbReference type="GO" id="GO:0080044">
    <property type="term" value="F:quercetin 7-O-glucosyltransferase activity"/>
    <property type="evidence" value="ECO:0007669"/>
    <property type="project" value="TreeGrafter"/>
</dbReference>
<evidence type="ECO:0000313" key="7">
    <source>
        <dbReference type="Proteomes" id="UP001140949"/>
    </source>
</evidence>
<gene>
    <name evidence="5" type="ORF">M6B38_290460</name>
    <name evidence="6" type="ORF">M6B38_290465</name>
</gene>
<reference evidence="5" key="2">
    <citation type="submission" date="2023-04" db="EMBL/GenBank/DDBJ databases">
        <authorList>
            <person name="Bruccoleri R.E."/>
            <person name="Oakeley E.J."/>
            <person name="Faust A.-M."/>
            <person name="Dessus-Babus S."/>
            <person name="Altorfer M."/>
            <person name="Burckhardt D."/>
            <person name="Oertli M."/>
            <person name="Naumann U."/>
            <person name="Petersen F."/>
            <person name="Wong J."/>
        </authorList>
    </citation>
    <scope>NUCLEOTIDE SEQUENCE</scope>
    <source>
        <strain evidence="5">GSM-AAB239-AS_SAM_17_03QT</strain>
        <tissue evidence="5">Leaf</tissue>
    </source>
</reference>